<feature type="region of interest" description="Disordered" evidence="1">
    <location>
        <begin position="282"/>
        <end position="314"/>
    </location>
</feature>
<dbReference type="EMBL" id="JANPWB010000013">
    <property type="protein sequence ID" value="KAJ1110555.1"/>
    <property type="molecule type" value="Genomic_DNA"/>
</dbReference>
<name>A0AAV7NCR4_PLEWA</name>
<evidence type="ECO:0000256" key="1">
    <source>
        <dbReference type="SAM" id="MobiDB-lite"/>
    </source>
</evidence>
<keyword evidence="3" id="KW-1185">Reference proteome</keyword>
<evidence type="ECO:0000313" key="3">
    <source>
        <dbReference type="Proteomes" id="UP001066276"/>
    </source>
</evidence>
<protein>
    <submittedName>
        <fullName evidence="2">Uncharacterized protein</fullName>
    </submittedName>
</protein>
<dbReference type="AlphaFoldDB" id="A0AAV7NCR4"/>
<evidence type="ECO:0000313" key="2">
    <source>
        <dbReference type="EMBL" id="KAJ1110555.1"/>
    </source>
</evidence>
<reference evidence="2" key="1">
    <citation type="journal article" date="2022" name="bioRxiv">
        <title>Sequencing and chromosome-scale assembly of the giantPleurodeles waltlgenome.</title>
        <authorList>
            <person name="Brown T."/>
            <person name="Elewa A."/>
            <person name="Iarovenko S."/>
            <person name="Subramanian E."/>
            <person name="Araus A.J."/>
            <person name="Petzold A."/>
            <person name="Susuki M."/>
            <person name="Suzuki K.-i.T."/>
            <person name="Hayashi T."/>
            <person name="Toyoda A."/>
            <person name="Oliveira C."/>
            <person name="Osipova E."/>
            <person name="Leigh N.D."/>
            <person name="Simon A."/>
            <person name="Yun M.H."/>
        </authorList>
    </citation>
    <scope>NUCLEOTIDE SEQUENCE</scope>
    <source>
        <strain evidence="2">20211129_DDA</strain>
        <tissue evidence="2">Liver</tissue>
    </source>
</reference>
<accession>A0AAV7NCR4</accession>
<gene>
    <name evidence="2" type="ORF">NDU88_007905</name>
</gene>
<sequence length="314" mass="34133">MGKERGTNGAQQTKIDQFTVAAGRRSVTALIGGLPGDVIEPSGAQILAARGASGQSVQTQIAAIVVDVNLLRTDLCAVAERSVATEKQVSTIRTELDDLKDTVATLEGQGAKVGDESGVSGRTVPNMQPEGGCDNVVYLYQTGTFVTWEEAETHFGVGREQFLQYASISTHGSGDMDLLPGGTLRVSLIAVKIDMTMQHCLLGLLPLAKKGRKMTYQFALLGLILEKRRIAFHWDSPTPPSCEKWKADLVEWATAEECRLRKVRIDENTVRDLEAWSSMIEHRGVDPEENDMDRHTTGSLCDSDDQEQCPGAVT</sequence>
<comment type="caution">
    <text evidence="2">The sequence shown here is derived from an EMBL/GenBank/DDBJ whole genome shotgun (WGS) entry which is preliminary data.</text>
</comment>
<organism evidence="2 3">
    <name type="scientific">Pleurodeles waltl</name>
    <name type="common">Iberian ribbed newt</name>
    <dbReference type="NCBI Taxonomy" id="8319"/>
    <lineage>
        <taxon>Eukaryota</taxon>
        <taxon>Metazoa</taxon>
        <taxon>Chordata</taxon>
        <taxon>Craniata</taxon>
        <taxon>Vertebrata</taxon>
        <taxon>Euteleostomi</taxon>
        <taxon>Amphibia</taxon>
        <taxon>Batrachia</taxon>
        <taxon>Caudata</taxon>
        <taxon>Salamandroidea</taxon>
        <taxon>Salamandridae</taxon>
        <taxon>Pleurodelinae</taxon>
        <taxon>Pleurodeles</taxon>
    </lineage>
</organism>
<proteinExistence type="predicted"/>
<feature type="compositionally biased region" description="Basic and acidic residues" evidence="1">
    <location>
        <begin position="282"/>
        <end position="296"/>
    </location>
</feature>
<dbReference type="Proteomes" id="UP001066276">
    <property type="component" value="Chromosome 9"/>
</dbReference>